<dbReference type="CDD" id="cd06223">
    <property type="entry name" value="PRTases_typeI"/>
    <property type="match status" value="1"/>
</dbReference>
<dbReference type="InterPro" id="IPR051910">
    <property type="entry name" value="ComF/GntX_DNA_util-trans"/>
</dbReference>
<dbReference type="AlphaFoldDB" id="A0A4Y9ABK1"/>
<comment type="similarity">
    <text evidence="1">Belongs to the ComF/GntX family.</text>
</comment>
<dbReference type="PANTHER" id="PTHR47505:SF1">
    <property type="entry name" value="DNA UTILIZATION PROTEIN YHGH"/>
    <property type="match status" value="1"/>
</dbReference>
<comment type="caution">
    <text evidence="2">The sequence shown here is derived from an EMBL/GenBank/DDBJ whole genome shotgun (WGS) entry which is preliminary data.</text>
</comment>
<dbReference type="RefSeq" id="WP_135109562.1">
    <property type="nucleotide sequence ID" value="NZ_SRHY01000007.1"/>
</dbReference>
<dbReference type="Proteomes" id="UP000298484">
    <property type="component" value="Unassembled WGS sequence"/>
</dbReference>
<reference evidence="2 3" key="1">
    <citation type="submission" date="2019-03" db="EMBL/GenBank/DDBJ databases">
        <title>Genome sequence of Lentibacillus salicampi ATCC BAA-719.</title>
        <authorList>
            <person name="Maclea K.S."/>
            <person name="Simoes Junior M."/>
        </authorList>
    </citation>
    <scope>NUCLEOTIDE SEQUENCE [LARGE SCALE GENOMIC DNA]</scope>
    <source>
        <strain evidence="2 3">ATCC BAA-719</strain>
    </source>
</reference>
<dbReference type="Gene3D" id="3.40.50.2020">
    <property type="match status" value="1"/>
</dbReference>
<dbReference type="EMBL" id="SRHY01000007">
    <property type="protein sequence ID" value="TFJ93298.1"/>
    <property type="molecule type" value="Genomic_DNA"/>
</dbReference>
<evidence type="ECO:0000313" key="3">
    <source>
        <dbReference type="Proteomes" id="UP000298484"/>
    </source>
</evidence>
<keyword evidence="3" id="KW-1185">Reference proteome</keyword>
<organism evidence="2 3">
    <name type="scientific">Lentibacillus salicampi</name>
    <dbReference type="NCBI Taxonomy" id="175306"/>
    <lineage>
        <taxon>Bacteria</taxon>
        <taxon>Bacillati</taxon>
        <taxon>Bacillota</taxon>
        <taxon>Bacilli</taxon>
        <taxon>Bacillales</taxon>
        <taxon>Bacillaceae</taxon>
        <taxon>Lentibacillus</taxon>
    </lineage>
</organism>
<accession>A0A4Y9ABK1</accession>
<evidence type="ECO:0000313" key="2">
    <source>
        <dbReference type="EMBL" id="TFJ93298.1"/>
    </source>
</evidence>
<proteinExistence type="inferred from homology"/>
<sequence length="227" mass="26163">MHCLWCDADMIPELSWKTIFWLSRPTYLCPPCAEQLTILKGKRCGKCSRESDEEVCPDCRWWAADAAWDDPLVRNYAVFSYNDAMKEMIAKWKYRGDYCLGKVFEGAYQTAFKQAFSFLSREAVAVPIPLSDERMHERGFNQAKMLADFLPLKTWDILTRNHSEKQSKKTRRQRVTAANPFQLTRTVKHPVILADDIYTTGSTLRHAAFVLKEHGCPAVYALTLIRG</sequence>
<gene>
    <name evidence="2" type="ORF">E4U82_07365</name>
</gene>
<dbReference type="OrthoDB" id="9779910at2"/>
<dbReference type="InterPro" id="IPR029057">
    <property type="entry name" value="PRTase-like"/>
</dbReference>
<evidence type="ECO:0000256" key="1">
    <source>
        <dbReference type="ARBA" id="ARBA00008007"/>
    </source>
</evidence>
<name>A0A4Y9ABK1_9BACI</name>
<protein>
    <submittedName>
        <fullName evidence="2">ComF family protein</fullName>
    </submittedName>
</protein>
<dbReference type="SUPFAM" id="SSF53271">
    <property type="entry name" value="PRTase-like"/>
    <property type="match status" value="1"/>
</dbReference>
<dbReference type="InterPro" id="IPR000836">
    <property type="entry name" value="PRTase_dom"/>
</dbReference>
<dbReference type="PANTHER" id="PTHR47505">
    <property type="entry name" value="DNA UTILIZATION PROTEIN YHGH"/>
    <property type="match status" value="1"/>
</dbReference>